<dbReference type="STRING" id="1480694.DC28_08490"/>
<evidence type="ECO:0008006" key="3">
    <source>
        <dbReference type="Google" id="ProtNLM"/>
    </source>
</evidence>
<dbReference type="Proteomes" id="UP000029692">
    <property type="component" value="Unassembled WGS sequence"/>
</dbReference>
<sequence>MDTHSIVNPFFFQYPGDFTLPKIGTSGFSYRDWIGTVYPRGTKSSDFLEHYQRLFTFCEINSTYYHMPSPSMIQGLAARAGTLDLTIKLPGSLTHPHPDTPRTPQDTENLLDEFFTSLQAGMNPGPIRGILLQFPYRFGYTKENRWYLGELTEGVVSRIRDRDISLEVFVEFRKSDWNKQQVYRGLESRGCRWVLCDLPSLPGLPSMEDQLRAGGSIPPGYLRLHGRRQDTWWQGTAVSRYDYLYSPDELTSITGVLRPLLSEKSIQYIAFNNHHKGKAAVNAIQLSELLLPFIEEKNQG</sequence>
<dbReference type="InterPro" id="IPR002763">
    <property type="entry name" value="DUF72"/>
</dbReference>
<dbReference type="Gene3D" id="3.20.20.410">
    <property type="entry name" value="Protein of unknown function UPF0759"/>
    <property type="match status" value="1"/>
</dbReference>
<dbReference type="eggNOG" id="COG1801">
    <property type="taxonomic scope" value="Bacteria"/>
</dbReference>
<dbReference type="PANTHER" id="PTHR30348">
    <property type="entry name" value="UNCHARACTERIZED PROTEIN YECE"/>
    <property type="match status" value="1"/>
</dbReference>
<dbReference type="SUPFAM" id="SSF117396">
    <property type="entry name" value="TM1631-like"/>
    <property type="match status" value="1"/>
</dbReference>
<dbReference type="OrthoDB" id="9780310at2"/>
<dbReference type="Pfam" id="PF01904">
    <property type="entry name" value="DUF72"/>
    <property type="match status" value="1"/>
</dbReference>
<accession>A0A098QVL5</accession>
<dbReference type="PANTHER" id="PTHR30348:SF13">
    <property type="entry name" value="UPF0759 PROTEIN YUNF"/>
    <property type="match status" value="1"/>
</dbReference>
<dbReference type="RefSeq" id="WP_037547674.1">
    <property type="nucleotide sequence ID" value="NZ_JNUP01000064.1"/>
</dbReference>
<evidence type="ECO:0000313" key="1">
    <source>
        <dbReference type="EMBL" id="KGE71855.1"/>
    </source>
</evidence>
<protein>
    <recommendedName>
        <fullName evidence="3">DUF72 domain-containing protein</fullName>
    </recommendedName>
</protein>
<dbReference type="EMBL" id="JNUP01000064">
    <property type="protein sequence ID" value="KGE71855.1"/>
    <property type="molecule type" value="Genomic_DNA"/>
</dbReference>
<dbReference type="AlphaFoldDB" id="A0A098QVL5"/>
<proteinExistence type="predicted"/>
<keyword evidence="2" id="KW-1185">Reference proteome</keyword>
<comment type="caution">
    <text evidence="1">The sequence shown here is derived from an EMBL/GenBank/DDBJ whole genome shotgun (WGS) entry which is preliminary data.</text>
</comment>
<dbReference type="InterPro" id="IPR036520">
    <property type="entry name" value="UPF0759_sf"/>
</dbReference>
<evidence type="ECO:0000313" key="2">
    <source>
        <dbReference type="Proteomes" id="UP000029692"/>
    </source>
</evidence>
<gene>
    <name evidence="1" type="ORF">DC28_08490</name>
</gene>
<organism evidence="1 2">
    <name type="scientific">Spirochaeta lutea</name>
    <dbReference type="NCBI Taxonomy" id="1480694"/>
    <lineage>
        <taxon>Bacteria</taxon>
        <taxon>Pseudomonadati</taxon>
        <taxon>Spirochaetota</taxon>
        <taxon>Spirochaetia</taxon>
        <taxon>Spirochaetales</taxon>
        <taxon>Spirochaetaceae</taxon>
        <taxon>Spirochaeta</taxon>
    </lineage>
</organism>
<name>A0A098QVL5_9SPIO</name>
<reference evidence="1 2" key="1">
    <citation type="submission" date="2014-05" db="EMBL/GenBank/DDBJ databases">
        <title>De novo Genome Sequence of Spirocheata sp.</title>
        <authorList>
            <person name="Shivani Y."/>
            <person name="Subhash Y."/>
            <person name="Tushar L."/>
            <person name="Sasikala C."/>
            <person name="Ramana C.V."/>
        </authorList>
    </citation>
    <scope>NUCLEOTIDE SEQUENCE [LARGE SCALE GENOMIC DNA]</scope>
    <source>
        <strain evidence="1 2">JC230</strain>
    </source>
</reference>